<organism evidence="1 2">
    <name type="scientific">Demequina litorisediminis</name>
    <dbReference type="NCBI Taxonomy" id="1849022"/>
    <lineage>
        <taxon>Bacteria</taxon>
        <taxon>Bacillati</taxon>
        <taxon>Actinomycetota</taxon>
        <taxon>Actinomycetes</taxon>
        <taxon>Micrococcales</taxon>
        <taxon>Demequinaceae</taxon>
        <taxon>Demequina</taxon>
    </lineage>
</organism>
<dbReference type="Proteomes" id="UP001157125">
    <property type="component" value="Unassembled WGS sequence"/>
</dbReference>
<name>A0ABQ6I8X3_9MICO</name>
<accession>A0ABQ6I8X3</accession>
<evidence type="ECO:0000313" key="1">
    <source>
        <dbReference type="EMBL" id="GMA33810.1"/>
    </source>
</evidence>
<dbReference type="EMBL" id="BSUN01000001">
    <property type="protein sequence ID" value="GMA33810.1"/>
    <property type="molecule type" value="Genomic_DNA"/>
</dbReference>
<evidence type="ECO:0000313" key="2">
    <source>
        <dbReference type="Proteomes" id="UP001157125"/>
    </source>
</evidence>
<proteinExistence type="predicted"/>
<gene>
    <name evidence="1" type="ORF">GCM10025876_00140</name>
</gene>
<protein>
    <submittedName>
        <fullName evidence="1">Uncharacterized protein</fullName>
    </submittedName>
</protein>
<keyword evidence="2" id="KW-1185">Reference proteome</keyword>
<sequence>MYLATPTPDGFTECPTPDPTKTTWDTSIPVGIQFVSGNMYMDASTALLSYTTKTFLYSNGGNGYAGQIYSCQSNWQPSFGFTYRKVGSENIDPAFADFTMSYVREG</sequence>
<dbReference type="RefSeq" id="WP_284327064.1">
    <property type="nucleotide sequence ID" value="NZ_BSUN01000001.1"/>
</dbReference>
<reference evidence="2" key="1">
    <citation type="journal article" date="2019" name="Int. J. Syst. Evol. Microbiol.">
        <title>The Global Catalogue of Microorganisms (GCM) 10K type strain sequencing project: providing services to taxonomists for standard genome sequencing and annotation.</title>
        <authorList>
            <consortium name="The Broad Institute Genomics Platform"/>
            <consortium name="The Broad Institute Genome Sequencing Center for Infectious Disease"/>
            <person name="Wu L."/>
            <person name="Ma J."/>
        </authorList>
    </citation>
    <scope>NUCLEOTIDE SEQUENCE [LARGE SCALE GENOMIC DNA]</scope>
    <source>
        <strain evidence="2">NBRC 112299</strain>
    </source>
</reference>
<comment type="caution">
    <text evidence="1">The sequence shown here is derived from an EMBL/GenBank/DDBJ whole genome shotgun (WGS) entry which is preliminary data.</text>
</comment>